<keyword evidence="2" id="KW-1185">Reference proteome</keyword>
<gene>
    <name evidence="1" type="ORF">ACOLOM_LOCUS3765</name>
</gene>
<comment type="caution">
    <text evidence="1">The sequence shown here is derived from an EMBL/GenBank/DDBJ whole genome shotgun (WGS) entry which is preliminary data.</text>
</comment>
<reference evidence="1" key="1">
    <citation type="submission" date="2021-06" db="EMBL/GenBank/DDBJ databases">
        <authorList>
            <person name="Kallberg Y."/>
            <person name="Tangrot J."/>
            <person name="Rosling A."/>
        </authorList>
    </citation>
    <scope>NUCLEOTIDE SEQUENCE</scope>
    <source>
        <strain evidence="1">CL356</strain>
    </source>
</reference>
<sequence>MIGRLQGEGFIREYTPTPQIQVANIQWNYNQTNDIIKVEIWDVVDKSINPSTVSKRPDVLDNGLKIENSQATPTSPRPLISQIPPDQLTLDAATINVYRNTHGVILMFDMTKSWTFDYAVKALQEMPENVAVIILRVISQSQVHQVISEFNRKRITEYPPANMIRYVETSMLSGIGLDHIYKYFGVPFLQLQRDILRQQLNFKTTELTKLLSSLDVSDDIPGLADHRQEDQILNSTAEDPSEKTNLEKLPDEEFKNFTEGKGAELTEHEVTNSTSISTTLPQHPKETTPNIHIIEDFDAGELEDDFFNDAPDDIPNLPKVDPSKLDYVEEAELSNPMVTVDEDLAGVDQQVDEDEGKSYGDIISTQSFNRDFDDVWRHRHHTQFTSTSRITDSSDEDLVPMAKRLDYLGQSSVQTNDLNIEENTGSRSNLEYQRDETSLDTGEYVPMTFGTPSGYEEISEGQDNPWLEGGEAQGKEDSTLSSSFVSPVRPELHSYEMFGGQDERPSKPINESDRDIIEPSTYSNLHLTHPHPFLEQGSVSGLSWGDVSENSDVNQTVTNPTTESTEVSEYTEDSKKKVPKGQKIETDEDGGDISHFRSPGDPTNPAVEAIGINSSHSLLHPPARKMDMTAEAPIIKPPITEANKPNEDTPPLVPGGTWIKPAFVKDTKFARPLKVFTNEFRSLG</sequence>
<evidence type="ECO:0000313" key="2">
    <source>
        <dbReference type="Proteomes" id="UP000789525"/>
    </source>
</evidence>
<organism evidence="1 2">
    <name type="scientific">Acaulospora colombiana</name>
    <dbReference type="NCBI Taxonomy" id="27376"/>
    <lineage>
        <taxon>Eukaryota</taxon>
        <taxon>Fungi</taxon>
        <taxon>Fungi incertae sedis</taxon>
        <taxon>Mucoromycota</taxon>
        <taxon>Glomeromycotina</taxon>
        <taxon>Glomeromycetes</taxon>
        <taxon>Diversisporales</taxon>
        <taxon>Acaulosporaceae</taxon>
        <taxon>Acaulospora</taxon>
    </lineage>
</organism>
<protein>
    <submittedName>
        <fullName evidence="1">11450_t:CDS:1</fullName>
    </submittedName>
</protein>
<dbReference type="Proteomes" id="UP000789525">
    <property type="component" value="Unassembled WGS sequence"/>
</dbReference>
<proteinExistence type="predicted"/>
<evidence type="ECO:0000313" key="1">
    <source>
        <dbReference type="EMBL" id="CAG8523580.1"/>
    </source>
</evidence>
<dbReference type="EMBL" id="CAJVPT010005763">
    <property type="protein sequence ID" value="CAG8523580.1"/>
    <property type="molecule type" value="Genomic_DNA"/>
</dbReference>
<name>A0ACA9LCU7_9GLOM</name>
<accession>A0ACA9LCU7</accession>